<gene>
    <name evidence="2" type="ORF">LshimejAT787_0800670</name>
</gene>
<feature type="compositionally biased region" description="Polar residues" evidence="1">
    <location>
        <begin position="851"/>
        <end position="861"/>
    </location>
</feature>
<keyword evidence="3" id="KW-1185">Reference proteome</keyword>
<organism evidence="2 3">
    <name type="scientific">Lyophyllum shimeji</name>
    <name type="common">Hon-shimeji</name>
    <name type="synonym">Tricholoma shimeji</name>
    <dbReference type="NCBI Taxonomy" id="47721"/>
    <lineage>
        <taxon>Eukaryota</taxon>
        <taxon>Fungi</taxon>
        <taxon>Dikarya</taxon>
        <taxon>Basidiomycota</taxon>
        <taxon>Agaricomycotina</taxon>
        <taxon>Agaricomycetes</taxon>
        <taxon>Agaricomycetidae</taxon>
        <taxon>Agaricales</taxon>
        <taxon>Tricholomatineae</taxon>
        <taxon>Lyophyllaceae</taxon>
        <taxon>Lyophyllum</taxon>
    </lineage>
</organism>
<feature type="compositionally biased region" description="Basic and acidic residues" evidence="1">
    <location>
        <begin position="524"/>
        <end position="538"/>
    </location>
</feature>
<feature type="region of interest" description="Disordered" evidence="1">
    <location>
        <begin position="711"/>
        <end position="876"/>
    </location>
</feature>
<feature type="compositionally biased region" description="Acidic residues" evidence="1">
    <location>
        <begin position="803"/>
        <end position="814"/>
    </location>
</feature>
<feature type="compositionally biased region" description="Basic and acidic residues" evidence="1">
    <location>
        <begin position="292"/>
        <end position="308"/>
    </location>
</feature>
<protein>
    <submittedName>
        <fullName evidence="2">Uncharacterized protein</fullName>
    </submittedName>
</protein>
<feature type="compositionally biased region" description="Basic and acidic residues" evidence="1">
    <location>
        <begin position="25"/>
        <end position="37"/>
    </location>
</feature>
<dbReference type="EMBL" id="BRPK01000008">
    <property type="protein sequence ID" value="GLB40196.1"/>
    <property type="molecule type" value="Genomic_DNA"/>
</dbReference>
<feature type="region of interest" description="Disordered" evidence="1">
    <location>
        <begin position="624"/>
        <end position="682"/>
    </location>
</feature>
<proteinExistence type="predicted"/>
<sequence>MPTLPATLNEASAVPPRPPRSPRRSTHEGNLGHDGDRIAPLAPDGLTSTSRTAEELQVEQPPVKLSSQTSGMQVLPTVSQPRPPPSAFSRNPDLTGAGPLNVRDSLSTQLSGTSSSIYPPSTSTSTASGPDSPPSPRSMAEQEESYDVSSYDPDLGDTQEFDGDDVSYRLRLLVNNSYFLPPAHSKPSPEEFAALENGAQKKAAKPPTPTFFDLFRSKPKSKPSTPTGPSPGFDPAGPALRTAADSITTAHLLRPQPRNSSQIPRGSPSGTRTGRVVVVREKMQDLTVAAKQAERDMKARGARRDHDSQAGQTGFDGVIDPTDAVDLPLPSSNYPFAVQASALHGLGVQESVGAALLADRLPPPQSPGMSTSFDPDDHWRKALLHQAVHHSLDSTPDMSFSTMLGASTPLASPRVKASRGPSRGASPQTPVGRPFLEQRIINPRLSHSPPPAMTRKRSSQSLASMASISNRPAVKKPASLDTSGSHTVPPLRSVTPSAPLTPLTPAPRKHVINPMYSMSQTDLPRSEFGEQSSRRDGPSHASIRKTMSSPGLSEAYESDARNMIMTPPPLPTPTQSTASFSELQASRSRASSLASSQSYYSDQGMHDDGHVPRASIALSAVDGRPSLSEYSQPSPTMSAFHDAPPEMRDHPSNQPGWRPSFDREAPAARDSPVPRYSAMSPPPRISSSLAHVALSPPPRSSSFHYRIPLGRVISPPKTSEPNPPSDSSTPPTDDTTLVINAPEPTTPPFPTFPISQRRGNPSGRQLSLDVPPTNIPVAIHSAPGPSSPTNFFDSIQSQPNAMDDLESSSDESDDGSATRLNPPRPAPSDPRSRSMSITPTSPRPSLMRLGNHSTPYVSQVAESRRSPLGLKHKQPVGNVPVRAPFFTERAGKSDSGHGPPVSSFDFYKYVQHAKCSTAEDEPSNAASKRRSTVGPASGWRADPKVQESSKKLDGMLIQHMEAEKEKIKKIATTARSNIPVDRGY</sequence>
<feature type="region of interest" description="Disordered" evidence="1">
    <location>
        <begin position="179"/>
        <end position="278"/>
    </location>
</feature>
<feature type="compositionally biased region" description="Low complexity" evidence="1">
    <location>
        <begin position="105"/>
        <end position="130"/>
    </location>
</feature>
<dbReference type="Proteomes" id="UP001063166">
    <property type="component" value="Unassembled WGS sequence"/>
</dbReference>
<feature type="compositionally biased region" description="Low complexity" evidence="1">
    <location>
        <begin position="222"/>
        <end position="231"/>
    </location>
</feature>
<dbReference type="OrthoDB" id="3261862at2759"/>
<evidence type="ECO:0000313" key="3">
    <source>
        <dbReference type="Proteomes" id="UP001063166"/>
    </source>
</evidence>
<feature type="region of interest" description="Disordered" evidence="1">
    <location>
        <begin position="915"/>
        <end position="950"/>
    </location>
</feature>
<dbReference type="AlphaFoldDB" id="A0A9P3URG6"/>
<comment type="caution">
    <text evidence="2">The sequence shown here is derived from an EMBL/GenBank/DDBJ whole genome shotgun (WGS) entry which is preliminary data.</text>
</comment>
<evidence type="ECO:0000313" key="2">
    <source>
        <dbReference type="EMBL" id="GLB40196.1"/>
    </source>
</evidence>
<feature type="compositionally biased region" description="Low complexity" evidence="1">
    <location>
        <begin position="725"/>
        <end position="736"/>
    </location>
</feature>
<feature type="compositionally biased region" description="Low complexity" evidence="1">
    <location>
        <begin position="459"/>
        <end position="469"/>
    </location>
</feature>
<feature type="region of interest" description="Disordered" evidence="1">
    <location>
        <begin position="1"/>
        <end position="162"/>
    </location>
</feature>
<feature type="compositionally biased region" description="Polar residues" evidence="1">
    <location>
        <begin position="65"/>
        <end position="80"/>
    </location>
</feature>
<feature type="region of interest" description="Disordered" evidence="1">
    <location>
        <begin position="411"/>
        <end position="589"/>
    </location>
</feature>
<accession>A0A9P3URG6</accession>
<feature type="compositionally biased region" description="Polar residues" evidence="1">
    <location>
        <begin position="787"/>
        <end position="800"/>
    </location>
</feature>
<name>A0A9P3URG6_LYOSH</name>
<feature type="region of interest" description="Disordered" evidence="1">
    <location>
        <begin position="290"/>
        <end position="326"/>
    </location>
</feature>
<feature type="compositionally biased region" description="Basic and acidic residues" evidence="1">
    <location>
        <begin position="941"/>
        <end position="950"/>
    </location>
</feature>
<feature type="compositionally biased region" description="Polar residues" evidence="1">
    <location>
        <begin position="628"/>
        <end position="637"/>
    </location>
</feature>
<reference evidence="2" key="1">
    <citation type="submission" date="2022-07" db="EMBL/GenBank/DDBJ databases">
        <title>The genome of Lyophyllum shimeji provides insight into the initial evolution of ectomycorrhizal fungal genome.</title>
        <authorList>
            <person name="Kobayashi Y."/>
            <person name="Shibata T."/>
            <person name="Hirakawa H."/>
            <person name="Shigenobu S."/>
            <person name="Nishiyama T."/>
            <person name="Yamada A."/>
            <person name="Hasebe M."/>
            <person name="Kawaguchi M."/>
        </authorList>
    </citation>
    <scope>NUCLEOTIDE SEQUENCE</scope>
    <source>
        <strain evidence="2">AT787</strain>
    </source>
</reference>
<evidence type="ECO:0000256" key="1">
    <source>
        <dbReference type="SAM" id="MobiDB-lite"/>
    </source>
</evidence>